<comment type="caution">
    <text evidence="3">The sequence shown here is derived from an EMBL/GenBank/DDBJ whole genome shotgun (WGS) entry which is preliminary data.</text>
</comment>
<organism evidence="3 4">
    <name type="scientific">Phanerochaete sordida</name>
    <dbReference type="NCBI Taxonomy" id="48140"/>
    <lineage>
        <taxon>Eukaryota</taxon>
        <taxon>Fungi</taxon>
        <taxon>Dikarya</taxon>
        <taxon>Basidiomycota</taxon>
        <taxon>Agaricomycotina</taxon>
        <taxon>Agaricomycetes</taxon>
        <taxon>Polyporales</taxon>
        <taxon>Phanerochaetaceae</taxon>
        <taxon>Phanerochaete</taxon>
    </lineage>
</organism>
<feature type="region of interest" description="Disordered" evidence="1">
    <location>
        <begin position="21"/>
        <end position="41"/>
    </location>
</feature>
<gene>
    <name evidence="3" type="ORF">PsYK624_100440</name>
</gene>
<dbReference type="InterPro" id="IPR055754">
    <property type="entry name" value="DUF7330"/>
</dbReference>
<dbReference type="EMBL" id="BPQB01000035">
    <property type="protein sequence ID" value="GJE93879.1"/>
    <property type="molecule type" value="Genomic_DNA"/>
</dbReference>
<evidence type="ECO:0000313" key="4">
    <source>
        <dbReference type="Proteomes" id="UP000703269"/>
    </source>
</evidence>
<keyword evidence="4" id="KW-1185">Reference proteome</keyword>
<dbReference type="AlphaFoldDB" id="A0A9P3LGQ5"/>
<dbReference type="Pfam" id="PF24016">
    <property type="entry name" value="DUF7330"/>
    <property type="match status" value="1"/>
</dbReference>
<dbReference type="OrthoDB" id="2593559at2759"/>
<feature type="domain" description="DUF7330" evidence="2">
    <location>
        <begin position="70"/>
        <end position="225"/>
    </location>
</feature>
<feature type="compositionally biased region" description="Pro residues" evidence="1">
    <location>
        <begin position="28"/>
        <end position="39"/>
    </location>
</feature>
<accession>A0A9P3LGQ5</accession>
<name>A0A9P3LGQ5_9APHY</name>
<evidence type="ECO:0000256" key="1">
    <source>
        <dbReference type="SAM" id="MobiDB-lite"/>
    </source>
</evidence>
<evidence type="ECO:0000313" key="3">
    <source>
        <dbReference type="EMBL" id="GJE93879.1"/>
    </source>
</evidence>
<proteinExistence type="predicted"/>
<sequence length="313" mass="33439">MIIEKAELAAAEPAAPYASEKAFGAQGVPPPAQEQPPPYEGASMRGIAAAALGPARVNSIFQSAAQQHANFITLESKHNEISGSYIINPELAGSASAHTRMLDRRERKKLQHNIVPNAAFKTKHGRINLNLATDGNTDQLGKAYVQIVTRHGRVNVNLFALQANKNVFLEIVNKDGPINLLIPPTFNGLFRISNGKHGGIHFLPGFAARARVVFADDEHADILFGKGDLSLVEPTSEGVDYCSITSCKSYLTLGVSGVDHVDTAAGSSLMKKLGAMVLGPDLMRTVETLRAELLREHGTPTGPFTQTSPSSSV</sequence>
<evidence type="ECO:0000259" key="2">
    <source>
        <dbReference type="Pfam" id="PF24016"/>
    </source>
</evidence>
<reference evidence="3 4" key="1">
    <citation type="submission" date="2021-08" db="EMBL/GenBank/DDBJ databases">
        <title>Draft Genome Sequence of Phanerochaete sordida strain YK-624.</title>
        <authorList>
            <person name="Mori T."/>
            <person name="Dohra H."/>
            <person name="Suzuki T."/>
            <person name="Kawagishi H."/>
            <person name="Hirai H."/>
        </authorList>
    </citation>
    <scope>NUCLEOTIDE SEQUENCE [LARGE SCALE GENOMIC DNA]</scope>
    <source>
        <strain evidence="3 4">YK-624</strain>
    </source>
</reference>
<dbReference type="Proteomes" id="UP000703269">
    <property type="component" value="Unassembled WGS sequence"/>
</dbReference>
<protein>
    <recommendedName>
        <fullName evidence="2">DUF7330 domain-containing protein</fullName>
    </recommendedName>
</protein>